<dbReference type="Pfam" id="PF03787">
    <property type="entry name" value="RAMPs"/>
    <property type="match status" value="1"/>
</dbReference>
<dbReference type="InterPro" id="IPR005537">
    <property type="entry name" value="RAMP_III_fam"/>
</dbReference>
<keyword evidence="1" id="KW-0051">Antiviral defense</keyword>
<organism evidence="3">
    <name type="scientific">candidate division WOR-3 bacterium</name>
    <dbReference type="NCBI Taxonomy" id="2052148"/>
    <lineage>
        <taxon>Bacteria</taxon>
        <taxon>Bacteria division WOR-3</taxon>
    </lineage>
</organism>
<dbReference type="NCBIfam" id="TIGR02580">
    <property type="entry name" value="cas_RAMP_Cmr4"/>
    <property type="match status" value="1"/>
</dbReference>
<name>A0A7C4W924_UNCW3</name>
<evidence type="ECO:0000313" key="3">
    <source>
        <dbReference type="EMBL" id="HGU47351.1"/>
    </source>
</evidence>
<accession>A0A7C4W924</accession>
<protein>
    <submittedName>
        <fullName evidence="3">Type III-B CRISPR module RAMP protein Cmr4</fullName>
    </submittedName>
</protein>
<feature type="domain" description="CRISPR type III-associated protein" evidence="2">
    <location>
        <begin position="10"/>
        <end position="291"/>
    </location>
</feature>
<gene>
    <name evidence="3" type="primary">cmr4</name>
    <name evidence="3" type="ORF">ENT60_02165</name>
</gene>
<sequence>MFKENLILTFYGLTPIHMGSGVSVSYVDNPIQREKHTDFPILAASGIKGVIRDLAERIWQDKDKVNIIFGPAPEEGGEEYASCISFTDAKILLYPVRSVRGVFAYVTCPSVLKRFKEELKSIKKDNLPNNIPDIKEESKIIISSNSELKIDSDKVALEEFVFNIDTSQNVDRLVDTLSTYLPLEIDNLKKHLAIVYDDVFRDFVKYAVEIRTRIRIDQTTGTAAEGALFTIELIPAESVFYGFLFIADPYNKSIEEINSAEKVKKELENLFSKANIIQFGGDETLGMGLMKVKIG</sequence>
<comment type="caution">
    <text evidence="3">The sequence shown here is derived from an EMBL/GenBank/DDBJ whole genome shotgun (WGS) entry which is preliminary data.</text>
</comment>
<reference evidence="3" key="1">
    <citation type="journal article" date="2020" name="mSystems">
        <title>Genome- and Community-Level Interaction Insights into Carbon Utilization and Element Cycling Functions of Hydrothermarchaeota in Hydrothermal Sediment.</title>
        <authorList>
            <person name="Zhou Z."/>
            <person name="Liu Y."/>
            <person name="Xu W."/>
            <person name="Pan J."/>
            <person name="Luo Z.H."/>
            <person name="Li M."/>
        </authorList>
    </citation>
    <scope>NUCLEOTIDE SEQUENCE [LARGE SCALE GENOMIC DNA]</scope>
    <source>
        <strain evidence="3">SpSt-594</strain>
    </source>
</reference>
<evidence type="ECO:0000256" key="1">
    <source>
        <dbReference type="ARBA" id="ARBA00023118"/>
    </source>
</evidence>
<dbReference type="GO" id="GO:0051607">
    <property type="term" value="P:defense response to virus"/>
    <property type="evidence" value="ECO:0007669"/>
    <property type="project" value="UniProtKB-KW"/>
</dbReference>
<dbReference type="PANTHER" id="PTHR36700">
    <property type="entry name" value="CRISPR SYSTEM CMR SUBUNIT CMR4"/>
    <property type="match status" value="1"/>
</dbReference>
<proteinExistence type="predicted"/>
<dbReference type="PANTHER" id="PTHR36700:SF1">
    <property type="entry name" value="CRISPR SYSTEM CMR SUBUNIT CMR4"/>
    <property type="match status" value="1"/>
</dbReference>
<evidence type="ECO:0000259" key="2">
    <source>
        <dbReference type="Pfam" id="PF03787"/>
    </source>
</evidence>
<dbReference type="AlphaFoldDB" id="A0A7C4W924"/>
<dbReference type="InterPro" id="IPR013410">
    <property type="entry name" value="CRISPR-assoc_RAMP_Cmr4"/>
</dbReference>
<dbReference type="EMBL" id="DSZH01000099">
    <property type="protein sequence ID" value="HGU47351.1"/>
    <property type="molecule type" value="Genomic_DNA"/>
</dbReference>